<proteinExistence type="predicted"/>
<organism evidence="2 3">
    <name type="scientific">Paralvinella palmiformis</name>
    <dbReference type="NCBI Taxonomy" id="53620"/>
    <lineage>
        <taxon>Eukaryota</taxon>
        <taxon>Metazoa</taxon>
        <taxon>Spiralia</taxon>
        <taxon>Lophotrochozoa</taxon>
        <taxon>Annelida</taxon>
        <taxon>Polychaeta</taxon>
        <taxon>Sedentaria</taxon>
        <taxon>Canalipalpata</taxon>
        <taxon>Terebellida</taxon>
        <taxon>Terebelliformia</taxon>
        <taxon>Alvinellidae</taxon>
        <taxon>Paralvinella</taxon>
    </lineage>
</organism>
<reference evidence="2" key="1">
    <citation type="journal article" date="2023" name="Mol. Biol. Evol.">
        <title>Third-Generation Sequencing Reveals the Adaptive Role of the Epigenome in Three Deep-Sea Polychaetes.</title>
        <authorList>
            <person name="Perez M."/>
            <person name="Aroh O."/>
            <person name="Sun Y."/>
            <person name="Lan Y."/>
            <person name="Juniper S.K."/>
            <person name="Young C.R."/>
            <person name="Angers B."/>
            <person name="Qian P.Y."/>
        </authorList>
    </citation>
    <scope>NUCLEOTIDE SEQUENCE</scope>
    <source>
        <strain evidence="2">P08H-3</strain>
    </source>
</reference>
<protein>
    <submittedName>
        <fullName evidence="2">Uncharacterized protein</fullName>
    </submittedName>
</protein>
<comment type="caution">
    <text evidence="2">The sequence shown here is derived from an EMBL/GenBank/DDBJ whole genome shotgun (WGS) entry which is preliminary data.</text>
</comment>
<sequence>MLQFCRHVQHAHPRTRQLTHINHQSRLVLHAATKRAALSFRPNPPPLKPSEDTQTTTFSGRPSSLVANASTLWEPSLVSPPARPHTSLDQENPSHGHTHMPGINSEYLWCLRPGQP</sequence>
<evidence type="ECO:0000256" key="1">
    <source>
        <dbReference type="SAM" id="MobiDB-lite"/>
    </source>
</evidence>
<evidence type="ECO:0000313" key="2">
    <source>
        <dbReference type="EMBL" id="KAK2158482.1"/>
    </source>
</evidence>
<feature type="compositionally biased region" description="Polar residues" evidence="1">
    <location>
        <begin position="52"/>
        <end position="73"/>
    </location>
</feature>
<gene>
    <name evidence="2" type="ORF">LSH36_169g04060</name>
</gene>
<feature type="region of interest" description="Disordered" evidence="1">
    <location>
        <begin position="39"/>
        <end position="103"/>
    </location>
</feature>
<name>A0AAD9N651_9ANNE</name>
<accession>A0AAD9N651</accession>
<dbReference type="EMBL" id="JAODUP010000169">
    <property type="protein sequence ID" value="KAK2158482.1"/>
    <property type="molecule type" value="Genomic_DNA"/>
</dbReference>
<dbReference type="AlphaFoldDB" id="A0AAD9N651"/>
<dbReference type="Proteomes" id="UP001208570">
    <property type="component" value="Unassembled WGS sequence"/>
</dbReference>
<keyword evidence="3" id="KW-1185">Reference proteome</keyword>
<evidence type="ECO:0000313" key="3">
    <source>
        <dbReference type="Proteomes" id="UP001208570"/>
    </source>
</evidence>